<dbReference type="EMBL" id="LFJS01000012">
    <property type="protein sequence ID" value="KMU52349.1"/>
    <property type="molecule type" value="Genomic_DNA"/>
</dbReference>
<evidence type="ECO:0000256" key="1">
    <source>
        <dbReference type="ARBA" id="ARBA00004571"/>
    </source>
</evidence>
<dbReference type="PROSITE" id="PS52016">
    <property type="entry name" value="TONB_DEPENDENT_REC_3"/>
    <property type="match status" value="1"/>
</dbReference>
<dbReference type="FunFam" id="2.170.130.10:FF:000001">
    <property type="entry name" value="Catecholate siderophore TonB-dependent receptor"/>
    <property type="match status" value="1"/>
</dbReference>
<dbReference type="CDD" id="cd01347">
    <property type="entry name" value="ligand_gated_channel"/>
    <property type="match status" value="1"/>
</dbReference>
<evidence type="ECO:0000256" key="8">
    <source>
        <dbReference type="ARBA" id="ARBA00023065"/>
    </source>
</evidence>
<evidence type="ECO:0000313" key="18">
    <source>
        <dbReference type="EMBL" id="KMU52349.1"/>
    </source>
</evidence>
<keyword evidence="4 13" id="KW-1134">Transmembrane beta strand</keyword>
<sequence>MRQSVLRHPNKNKKNHVFRSLPLFAGLFPALAIAAAPDAKKEDAITVTATALPAGSYSAETASTGSKTAAPIAEVPQSVSVVTSQVIDDFQVKSVNDAMKFVSGVTQGNTLGGTEDGFVKRGFGVNSDGSVFIDGVRSNQGLSMDATTDRVEVLKGSASLLYGILSPGGVINLISKKPQYDWNTRISGATNSVGGGSGSVDVTGPLGGGFAFRLIAERQHADYWRNFGSDEHTLIAPSLSWFGDQASFNIAYSEYKYDIPYDRGTAFIDGKPVDVPYDRRLDDYANHAWGKNKRLNAHYEYALDPIWTTRFNYAWLQRRYDSNEVRATAVDTTTGIVSRRADANRGFNHQTHYYSWDLTGSPQLFGMQHDLLLGVDYEKNQTYKAYSYRGKVSKTFNMYDPVYGETPVTDSTTYSDASSNLRATLFSRSLYAKDSIHLTDQWIAVLGARYQSYYQNNSNGFQKPKNTLNDKDDQFLPQAGLVYKLTPSLSLYGNYSRSFTPSTAIDDNGDVATPETGTTYEVGGKWQITPAFDATLALYRIDESNMSIFINGVTRSIPKARSTGAELELNGEVAPNWDLTANYSYDKTEIVEDNLNPTNVGNRLVNAPTNMGGLYLSHRMTLPVVPGEVRIGGGARYVGRRAGDPENSFTMPAYTVADAFVAWDSKLLGKHTQLKLNVKNLFNREYYASSAGNLRVIEGEPRSLSLQATVDF</sequence>
<keyword evidence="11" id="KW-0675">Receptor</keyword>
<dbReference type="PANTHER" id="PTHR32552:SF85">
    <property type="entry name" value="BLL7968 PROTEIN"/>
    <property type="match status" value="1"/>
</dbReference>
<dbReference type="AlphaFoldDB" id="A0A656VKB4"/>
<dbReference type="Gene3D" id="2.40.170.20">
    <property type="entry name" value="TonB-dependent receptor, beta-barrel domain"/>
    <property type="match status" value="1"/>
</dbReference>
<evidence type="ECO:0000256" key="4">
    <source>
        <dbReference type="ARBA" id="ARBA00022452"/>
    </source>
</evidence>
<evidence type="ECO:0000313" key="19">
    <source>
        <dbReference type="Proteomes" id="UP000037482"/>
    </source>
</evidence>
<evidence type="ECO:0000256" key="9">
    <source>
        <dbReference type="ARBA" id="ARBA00023077"/>
    </source>
</evidence>
<dbReference type="SUPFAM" id="SSF56935">
    <property type="entry name" value="Porins"/>
    <property type="match status" value="1"/>
</dbReference>
<gene>
    <name evidence="18" type="ORF">AB868_03103</name>
</gene>
<keyword evidence="10 13" id="KW-0472">Membrane</keyword>
<evidence type="ECO:0000256" key="2">
    <source>
        <dbReference type="ARBA" id="ARBA00009810"/>
    </source>
</evidence>
<organism evidence="18 19">
    <name type="scientific">Serratia marcescens</name>
    <dbReference type="NCBI Taxonomy" id="615"/>
    <lineage>
        <taxon>Bacteria</taxon>
        <taxon>Pseudomonadati</taxon>
        <taxon>Pseudomonadota</taxon>
        <taxon>Gammaproteobacteria</taxon>
        <taxon>Enterobacterales</taxon>
        <taxon>Yersiniaceae</taxon>
        <taxon>Serratia</taxon>
    </lineage>
</organism>
<dbReference type="Proteomes" id="UP000037482">
    <property type="component" value="Unassembled WGS sequence"/>
</dbReference>
<proteinExistence type="inferred from homology"/>
<dbReference type="InterPro" id="IPR000531">
    <property type="entry name" value="Beta-barrel_TonB"/>
</dbReference>
<evidence type="ECO:0000256" key="14">
    <source>
        <dbReference type="RuleBase" id="RU003357"/>
    </source>
</evidence>
<comment type="similarity">
    <text evidence="2 13 14">Belongs to the TonB-dependent receptor family.</text>
</comment>
<evidence type="ECO:0000256" key="7">
    <source>
        <dbReference type="ARBA" id="ARBA00022729"/>
    </source>
</evidence>
<keyword evidence="12 13" id="KW-0998">Cell outer membrane</keyword>
<dbReference type="Gene3D" id="2.170.130.10">
    <property type="entry name" value="TonB-dependent receptor, plug domain"/>
    <property type="match status" value="1"/>
</dbReference>
<name>A0A656VKB4_SERMA</name>
<dbReference type="InterPro" id="IPR036942">
    <property type="entry name" value="Beta-barrel_TonB_sf"/>
</dbReference>
<dbReference type="Pfam" id="PF07715">
    <property type="entry name" value="Plug"/>
    <property type="match status" value="1"/>
</dbReference>
<reference evidence="18 19" key="1">
    <citation type="submission" date="2015-06" db="EMBL/GenBank/DDBJ databases">
        <title>Draft Genome of Serratia marcescens Strain AH0650_Sm1.</title>
        <authorList>
            <person name="Wan Y."/>
            <person name="Gorrie C."/>
            <person name="Holt K."/>
        </authorList>
    </citation>
    <scope>NUCLEOTIDE SEQUENCE [LARGE SCALE GENOMIC DNA]</scope>
    <source>
        <strain evidence="18 19">AH0650_Sm1</strain>
    </source>
</reference>
<evidence type="ECO:0000256" key="10">
    <source>
        <dbReference type="ARBA" id="ARBA00023136"/>
    </source>
</evidence>
<keyword evidence="5" id="KW-0410">Iron transport</keyword>
<evidence type="ECO:0000256" key="3">
    <source>
        <dbReference type="ARBA" id="ARBA00022448"/>
    </source>
</evidence>
<evidence type="ECO:0000256" key="12">
    <source>
        <dbReference type="ARBA" id="ARBA00023237"/>
    </source>
</evidence>
<evidence type="ECO:0000259" key="17">
    <source>
        <dbReference type="Pfam" id="PF07715"/>
    </source>
</evidence>
<feature type="domain" description="TonB-dependent receptor-like beta-barrel" evidence="16">
    <location>
        <begin position="241"/>
        <end position="681"/>
    </location>
</feature>
<evidence type="ECO:0000256" key="6">
    <source>
        <dbReference type="ARBA" id="ARBA00022692"/>
    </source>
</evidence>
<accession>A0A656VKB4</accession>
<dbReference type="GO" id="GO:0015891">
    <property type="term" value="P:siderophore transport"/>
    <property type="evidence" value="ECO:0007669"/>
    <property type="project" value="InterPro"/>
</dbReference>
<feature type="chain" id="PRO_5024858507" evidence="15">
    <location>
        <begin position="35"/>
        <end position="712"/>
    </location>
</feature>
<dbReference type="PANTHER" id="PTHR32552">
    <property type="entry name" value="FERRICHROME IRON RECEPTOR-RELATED"/>
    <property type="match status" value="1"/>
</dbReference>
<feature type="domain" description="TonB-dependent receptor plug" evidence="17">
    <location>
        <begin position="72"/>
        <end position="170"/>
    </location>
</feature>
<keyword evidence="8" id="KW-0406">Ion transport</keyword>
<evidence type="ECO:0000256" key="13">
    <source>
        <dbReference type="PROSITE-ProRule" id="PRU01360"/>
    </source>
</evidence>
<dbReference type="InterPro" id="IPR012910">
    <property type="entry name" value="Plug_dom"/>
</dbReference>
<keyword evidence="9 14" id="KW-0798">TonB box</keyword>
<keyword evidence="7 15" id="KW-0732">Signal</keyword>
<comment type="caution">
    <text evidence="18">The sequence shown here is derived from an EMBL/GenBank/DDBJ whole genome shotgun (WGS) entry which is preliminary data.</text>
</comment>
<comment type="subcellular location">
    <subcellularLocation>
        <location evidence="1 13">Cell outer membrane</location>
        <topology evidence="1 13">Multi-pass membrane protein</topology>
    </subcellularLocation>
</comment>
<dbReference type="GO" id="GO:0015344">
    <property type="term" value="F:siderophore uptake transmembrane transporter activity"/>
    <property type="evidence" value="ECO:0007669"/>
    <property type="project" value="UniProtKB-ARBA"/>
</dbReference>
<keyword evidence="3 13" id="KW-0813">Transport</keyword>
<dbReference type="GO" id="GO:0009279">
    <property type="term" value="C:cell outer membrane"/>
    <property type="evidence" value="ECO:0007669"/>
    <property type="project" value="UniProtKB-SubCell"/>
</dbReference>
<dbReference type="Pfam" id="PF00593">
    <property type="entry name" value="TonB_dep_Rec_b-barrel"/>
    <property type="match status" value="1"/>
</dbReference>
<keyword evidence="6 13" id="KW-0812">Transmembrane</keyword>
<keyword evidence="5" id="KW-0408">Iron</keyword>
<dbReference type="GO" id="GO:0038023">
    <property type="term" value="F:signaling receptor activity"/>
    <property type="evidence" value="ECO:0007669"/>
    <property type="project" value="InterPro"/>
</dbReference>
<evidence type="ECO:0000256" key="15">
    <source>
        <dbReference type="SAM" id="SignalP"/>
    </source>
</evidence>
<dbReference type="NCBIfam" id="TIGR01783">
    <property type="entry name" value="TonB-siderophor"/>
    <property type="match status" value="1"/>
</dbReference>
<protein>
    <submittedName>
        <fullName evidence="18">Ligand-gated channel</fullName>
    </submittedName>
</protein>
<evidence type="ECO:0000259" key="16">
    <source>
        <dbReference type="Pfam" id="PF00593"/>
    </source>
</evidence>
<dbReference type="InterPro" id="IPR010105">
    <property type="entry name" value="TonB_sidphr_rcpt"/>
</dbReference>
<feature type="signal peptide" evidence="15">
    <location>
        <begin position="1"/>
        <end position="34"/>
    </location>
</feature>
<dbReference type="InterPro" id="IPR039426">
    <property type="entry name" value="TonB-dep_rcpt-like"/>
</dbReference>
<evidence type="ECO:0000256" key="11">
    <source>
        <dbReference type="ARBA" id="ARBA00023170"/>
    </source>
</evidence>
<dbReference type="RefSeq" id="WP_236689684.1">
    <property type="nucleotide sequence ID" value="NZ_LFJS01000012.1"/>
</dbReference>
<dbReference type="InterPro" id="IPR037066">
    <property type="entry name" value="Plug_dom_sf"/>
</dbReference>
<evidence type="ECO:0000256" key="5">
    <source>
        <dbReference type="ARBA" id="ARBA00022496"/>
    </source>
</evidence>